<proteinExistence type="predicted"/>
<dbReference type="EMBL" id="CP032694">
    <property type="protein sequence ID" value="AYG59449.1"/>
    <property type="molecule type" value="Genomic_DNA"/>
</dbReference>
<name>A0A387FLY7_9HYPH</name>
<sequence>MDPMVISLMVLGVALAPYVSSHRPEPRFIAGRFPDCSDIVERVLLKTKGRLLSMRPHADRCTVTVLVPRDGDRPEKVVVRVQFSDDDVDETKE</sequence>
<reference evidence="1 2" key="1">
    <citation type="submission" date="2018-10" db="EMBL/GenBank/DDBJ databases">
        <title>Rhizobium etli, R. leguminosarum and a new Rhizobium genospecies from Phaseolus dumosus.</title>
        <authorList>
            <person name="Ramirez-Puebla S.T."/>
            <person name="Rogel-Hernandez M.A."/>
            <person name="Guerrero G."/>
            <person name="Ormeno-Orrillo E."/>
            <person name="Martinez-Romero J.C."/>
            <person name="Negrete-Yankelevich S."/>
            <person name="Martinez-Romero E."/>
        </authorList>
    </citation>
    <scope>NUCLEOTIDE SEQUENCE [LARGE SCALE GENOMIC DNA]</scope>
    <source>
        <strain evidence="1 2">CCGE525</strain>
    </source>
</reference>
<protein>
    <submittedName>
        <fullName evidence="1">Uncharacterized protein</fullName>
    </submittedName>
</protein>
<gene>
    <name evidence="1" type="ORF">CCGE525_12065</name>
</gene>
<accession>A0A387FLY7</accession>
<evidence type="ECO:0000313" key="1">
    <source>
        <dbReference type="EMBL" id="AYG59449.1"/>
    </source>
</evidence>
<dbReference type="Proteomes" id="UP000282195">
    <property type="component" value="Chromosome"/>
</dbReference>
<organism evidence="1 2">
    <name type="scientific">Rhizobium jaguaris</name>
    <dbReference type="NCBI Taxonomy" id="1312183"/>
    <lineage>
        <taxon>Bacteria</taxon>
        <taxon>Pseudomonadati</taxon>
        <taxon>Pseudomonadota</taxon>
        <taxon>Alphaproteobacteria</taxon>
        <taxon>Hyphomicrobiales</taxon>
        <taxon>Rhizobiaceae</taxon>
        <taxon>Rhizobium/Agrobacterium group</taxon>
        <taxon>Rhizobium</taxon>
    </lineage>
</organism>
<evidence type="ECO:0000313" key="2">
    <source>
        <dbReference type="Proteomes" id="UP000282195"/>
    </source>
</evidence>
<dbReference type="AlphaFoldDB" id="A0A387FLY7"/>
<dbReference type="KEGG" id="rjg:CCGE525_12065"/>
<keyword evidence="2" id="KW-1185">Reference proteome</keyword>